<organism evidence="2 3">
    <name type="scientific">Dipodomys ordii</name>
    <name type="common">Ord's kangaroo rat</name>
    <dbReference type="NCBI Taxonomy" id="10020"/>
    <lineage>
        <taxon>Eukaryota</taxon>
        <taxon>Metazoa</taxon>
        <taxon>Chordata</taxon>
        <taxon>Craniata</taxon>
        <taxon>Vertebrata</taxon>
        <taxon>Euteleostomi</taxon>
        <taxon>Mammalia</taxon>
        <taxon>Eutheria</taxon>
        <taxon>Euarchontoglires</taxon>
        <taxon>Glires</taxon>
        <taxon>Rodentia</taxon>
        <taxon>Castorimorpha</taxon>
        <taxon>Heteromyidae</taxon>
        <taxon>Dipodomyinae</taxon>
        <taxon>Dipodomys</taxon>
    </lineage>
</organism>
<dbReference type="STRING" id="10020.ENSDORP00000023378"/>
<dbReference type="Pfam" id="PF15352">
    <property type="entry name" value="K1377"/>
    <property type="match status" value="1"/>
</dbReference>
<dbReference type="FunCoup" id="A0A1S3EM09">
    <property type="interactions" value="251"/>
</dbReference>
<dbReference type="GO" id="GO:0097546">
    <property type="term" value="C:ciliary base"/>
    <property type="evidence" value="ECO:0007669"/>
    <property type="project" value="InterPro"/>
</dbReference>
<dbReference type="CTD" id="57562"/>
<dbReference type="PANTHER" id="PTHR31191">
    <property type="entry name" value="CENTROSOMAL PROTEIN CEP126"/>
    <property type="match status" value="1"/>
</dbReference>
<proteinExistence type="predicted"/>
<evidence type="ECO:0000313" key="3">
    <source>
        <dbReference type="RefSeq" id="XP_012864985.1"/>
    </source>
</evidence>
<dbReference type="GO" id="GO:0031122">
    <property type="term" value="P:cytoplasmic microtubule organization"/>
    <property type="evidence" value="ECO:0007669"/>
    <property type="project" value="InterPro"/>
</dbReference>
<feature type="compositionally biased region" description="Low complexity" evidence="1">
    <location>
        <begin position="638"/>
        <end position="655"/>
    </location>
</feature>
<dbReference type="PANTHER" id="PTHR31191:SF4">
    <property type="entry name" value="CENTROSOMAL PROTEIN OF 126 KDA"/>
    <property type="match status" value="1"/>
</dbReference>
<dbReference type="GO" id="GO:0007052">
    <property type="term" value="P:mitotic spindle organization"/>
    <property type="evidence" value="ECO:0007669"/>
    <property type="project" value="InterPro"/>
</dbReference>
<dbReference type="InParanoid" id="A0A1S3EM09"/>
<protein>
    <submittedName>
        <fullName evidence="3">Centrosomal protein of 126 kDa</fullName>
    </submittedName>
</protein>
<gene>
    <name evidence="3" type="primary">Cep126</name>
</gene>
<dbReference type="GO" id="GO:0005813">
    <property type="term" value="C:centrosome"/>
    <property type="evidence" value="ECO:0007669"/>
    <property type="project" value="InterPro"/>
</dbReference>
<feature type="region of interest" description="Disordered" evidence="1">
    <location>
        <begin position="626"/>
        <end position="667"/>
    </location>
</feature>
<dbReference type="GeneID" id="105980648"/>
<feature type="region of interest" description="Disordered" evidence="1">
    <location>
        <begin position="1"/>
        <end position="25"/>
    </location>
</feature>
<reference evidence="3" key="1">
    <citation type="submission" date="2025-08" db="UniProtKB">
        <authorList>
            <consortium name="RefSeq"/>
        </authorList>
    </citation>
    <scope>IDENTIFICATION</scope>
    <source>
        <tissue evidence="3">Kidney</tissue>
    </source>
</reference>
<feature type="compositionally biased region" description="Polar residues" evidence="1">
    <location>
        <begin position="422"/>
        <end position="433"/>
    </location>
</feature>
<accession>A0A1S3EM09</accession>
<evidence type="ECO:0000313" key="2">
    <source>
        <dbReference type="Proteomes" id="UP000081671"/>
    </source>
</evidence>
<sequence>MAAARPGALGAGPDGRESCGRPRPGTYLDMQIHLEKNLEEERQILLQQQKICRNQARKYFMESNRRKKAFEDKRKEQEEREYQIREHILQQRKQKFEEVTEKFQRAHVPLSQRRRAVFQKPVPPLEEALKQIQESNLNPEVNIPFSHRPAVNWRALDSALSSALSNDKYKKHLRSKTNCDKEVKDHSTANMAANRSMFQLQLEETQKRLEDQRLSSLQKFYDQVHQITNSETLSSIDSLEAGEREEVYLTFNDAPSAQEDSAPLLPANIQSTHLNCSDDNKLFFSKVQHINNWLTNLDAHGTQNVTPSPDISNQPIVAPPQEHLGNKEQNPCAVSGTVDGAVSAARSPVIFVYSPPVAALDKKDKKSSGMATWRRTASSGAGGKERGPVTERAPFPVSRTWTSSPAAAQKAATPSHQKKLSESTQGNGTSSGPASCVPRATAFFPPSNRQCARTVPMSNMHIKEIDPVQCSDKLDELEDMQEEKIKYFNCNKEELPFFSDSFKATAVPQNPDSKDKKQKASLSNVNDLLDQHKKMKYDSHEQSSVRFLKSILKKDSKYKHNYLQTLITNQGFKFRNQKAAAIRDSIELTKVKEKGAEIPKMSKKLRWFDESGHQAESAEDCGFLRDRAGTTPQCPGQSEASSHAASAPAHAVSSVDGTDPKLDSVSGDVANLEGSGIDHVPLNCSTPSGYNFIKQAWAASKKEESKAPAQSGDSKTQKGNPPPGGAKATGRAGSARAQSTFVYVNRKGTVVQTQSASRGNSFVQTQGRLIIPHPPPKATAKIQSGENTHMCQCQSAMPAGSPNAITQNCCNSKHVLPAEHSLNPWSQESDPPQPDAHSDLVTVMPSPPSYYSSQCHTFTKASHPNSPHVVTPQGDTHCPQTSPAYEGRYQSMYLRNTKEQLIPSWKKENTNLCQSERATGSTVTRRKRIIDNKRRTLLEQETKFRGRAGQKYSEQMINFGQNVQLTLSEPQHTKSGSPNMEEVSDSTLAFLMAEKLVKTSLPEDEILTVLNSKQLQTPSLALTKTQQSNISALSAEEEKILHSLEHLDERLHYVQEIIYRNPSIRNTLQLLPVLNSQPRASPLPDVGSRTQRKC</sequence>
<name>A0A1S3EM09_DIPOR</name>
<dbReference type="AlphaFoldDB" id="A0A1S3EM09"/>
<dbReference type="OrthoDB" id="9900339at2759"/>
<feature type="region of interest" description="Disordered" evidence="1">
    <location>
        <begin position="361"/>
        <end position="434"/>
    </location>
</feature>
<dbReference type="GO" id="GO:1905515">
    <property type="term" value="P:non-motile cilium assembly"/>
    <property type="evidence" value="ECO:0007669"/>
    <property type="project" value="InterPro"/>
</dbReference>
<dbReference type="Proteomes" id="UP000081671">
    <property type="component" value="Unplaced"/>
</dbReference>
<evidence type="ECO:0000256" key="1">
    <source>
        <dbReference type="SAM" id="MobiDB-lite"/>
    </source>
</evidence>
<dbReference type="RefSeq" id="XP_012864985.1">
    <property type="nucleotide sequence ID" value="XM_013009531.1"/>
</dbReference>
<dbReference type="InterPro" id="IPR028257">
    <property type="entry name" value="CEP126"/>
</dbReference>
<feature type="region of interest" description="Disordered" evidence="1">
    <location>
        <begin position="701"/>
        <end position="736"/>
    </location>
</feature>
<dbReference type="GO" id="GO:0030496">
    <property type="term" value="C:midbody"/>
    <property type="evidence" value="ECO:0007669"/>
    <property type="project" value="TreeGrafter"/>
</dbReference>
<keyword evidence="2" id="KW-1185">Reference proteome</keyword>
<dbReference type="KEGG" id="dord:105980648"/>